<dbReference type="HOGENOM" id="CLU_3208206_0_0_1"/>
<keyword evidence="2" id="KW-1185">Reference proteome</keyword>
<protein>
    <submittedName>
        <fullName evidence="1">Uncharacterized protein</fullName>
    </submittedName>
</protein>
<accession>T1JTK0</accession>
<dbReference type="EnsemblMetazoa" id="tetur01g14420.1">
    <property type="protein sequence ID" value="tetur01g14420.1"/>
    <property type="gene ID" value="tetur01g14420"/>
</dbReference>
<dbReference type="AlphaFoldDB" id="T1JTK0"/>
<organism evidence="1 2">
    <name type="scientific">Tetranychus urticae</name>
    <name type="common">Two-spotted spider mite</name>
    <dbReference type="NCBI Taxonomy" id="32264"/>
    <lineage>
        <taxon>Eukaryota</taxon>
        <taxon>Metazoa</taxon>
        <taxon>Ecdysozoa</taxon>
        <taxon>Arthropoda</taxon>
        <taxon>Chelicerata</taxon>
        <taxon>Arachnida</taxon>
        <taxon>Acari</taxon>
        <taxon>Acariformes</taxon>
        <taxon>Trombidiformes</taxon>
        <taxon>Prostigmata</taxon>
        <taxon>Eleutherengona</taxon>
        <taxon>Raphignathae</taxon>
        <taxon>Tetranychoidea</taxon>
        <taxon>Tetranychidae</taxon>
        <taxon>Tetranychus</taxon>
    </lineage>
</organism>
<reference evidence="1" key="2">
    <citation type="submission" date="2015-06" db="UniProtKB">
        <authorList>
            <consortium name="EnsemblMetazoa"/>
        </authorList>
    </citation>
    <scope>IDENTIFICATION</scope>
</reference>
<dbReference type="Pfam" id="PF10175">
    <property type="entry name" value="MPP6"/>
    <property type="match status" value="1"/>
</dbReference>
<proteinExistence type="predicted"/>
<dbReference type="EMBL" id="CAEY01000481">
    <property type="status" value="NOT_ANNOTATED_CDS"/>
    <property type="molecule type" value="Genomic_DNA"/>
</dbReference>
<evidence type="ECO:0000313" key="1">
    <source>
        <dbReference type="EnsemblMetazoa" id="tetur01g14420.1"/>
    </source>
</evidence>
<name>T1JTK0_TETUR</name>
<reference evidence="2" key="1">
    <citation type="submission" date="2011-08" db="EMBL/GenBank/DDBJ databases">
        <authorList>
            <person name="Rombauts S."/>
        </authorList>
    </citation>
    <scope>NUCLEOTIDE SEQUENCE</scope>
    <source>
        <strain evidence="2">London</strain>
    </source>
</reference>
<sequence length="45" mass="5259">MKSSIRRNRNLSKNLMAMKFMQRTKIKNEGEANDVEIGDAKFENN</sequence>
<dbReference type="Proteomes" id="UP000015104">
    <property type="component" value="Unassembled WGS sequence"/>
</dbReference>
<evidence type="ECO:0000313" key="2">
    <source>
        <dbReference type="Proteomes" id="UP000015104"/>
    </source>
</evidence>